<evidence type="ECO:0000256" key="3">
    <source>
        <dbReference type="ARBA" id="ARBA00023125"/>
    </source>
</evidence>
<reference evidence="7" key="1">
    <citation type="submission" date="2023-03" db="EMBL/GenBank/DDBJ databases">
        <title>Massive genome expansion in bonnet fungi (Mycena s.s.) driven by repeated elements and novel gene families across ecological guilds.</title>
        <authorList>
            <consortium name="Lawrence Berkeley National Laboratory"/>
            <person name="Harder C.B."/>
            <person name="Miyauchi S."/>
            <person name="Viragh M."/>
            <person name="Kuo A."/>
            <person name="Thoen E."/>
            <person name="Andreopoulos B."/>
            <person name="Lu D."/>
            <person name="Skrede I."/>
            <person name="Drula E."/>
            <person name="Henrissat B."/>
            <person name="Morin E."/>
            <person name="Kohler A."/>
            <person name="Barry K."/>
            <person name="LaButti K."/>
            <person name="Morin E."/>
            <person name="Salamov A."/>
            <person name="Lipzen A."/>
            <person name="Mereny Z."/>
            <person name="Hegedus B."/>
            <person name="Baldrian P."/>
            <person name="Stursova M."/>
            <person name="Weitz H."/>
            <person name="Taylor A."/>
            <person name="Grigoriev I.V."/>
            <person name="Nagy L.G."/>
            <person name="Martin F."/>
            <person name="Kauserud H."/>
        </authorList>
    </citation>
    <scope>NUCLEOTIDE SEQUENCE</scope>
    <source>
        <strain evidence="7">9144</strain>
    </source>
</reference>
<keyword evidence="2" id="KW-0479">Metal-binding</keyword>
<dbReference type="PANTHER" id="PTHR46910:SF3">
    <property type="entry name" value="HALOTOLERANCE PROTEIN 9-RELATED"/>
    <property type="match status" value="1"/>
</dbReference>
<feature type="region of interest" description="Disordered" evidence="5">
    <location>
        <begin position="98"/>
        <end position="123"/>
    </location>
</feature>
<sequence>MSDDEEYGNSLQSKQRRPERSCDGDGSKMPDARCSNCLAFGTPCTYLQPTRKRGPKNRLVEELKKKNALLDAKLRSLSICSLCAQPLQSLPSDGSLSGASVFHQGTPESDASASHDAAEPDKDDFASDELASRFSRIAIDPKLFGLGSSFALANNAIVAKEKLLGQQTLTFDSRRPMYWDISPWELATYEQQPRYIYPDNDLISSLLHLYFINIHPLVPILHRPSFVRSVAEGLHFRDPLFGSTLLVALAVASRYSDDPRVFADGHSTLSSGWKFVDQVEVVRKKCFDPTIHDVQFCCLMSLFCIGTSAPQRSWVYLGLAIRYLQQHGEHKRKRETPTDPESELWNRAFWSTVCLEGMSCAFIGRPTGLHVEDYDADPPLEVDDEFWDQGFAQPPDRPSFYAYFTCYIRLMELLGDAMRRLYGSKKKKQLLGWSGPEWEQRVVADLDSAMNECFDSIPTHLRWGPDGAPKDAFFDQSFTLQLTYHYIQIVIHRPYIHKQSALAAPSLSICAGAARAIVHTADAWCQARQQLTPQFAISPLFVSAIILMMNTLGDKRAGPSVDKDKALATKAMEIIKFTETRYQTSGRLWEMLRQLQSNDSLLSGKQRLPQSSETQTQRGLVVGGGRVSEATPPGGFMKHSGSTGLHGHFPSVAKGLFEQQRHGQQLFGSAPLWSRDADVLSSDLNNSHHDGLKPGMSIEELLAEAGPMDSVGSTNLAGSEPGLANDMDMVLDDELMAMWMAVPTDFADINQWGEYLQNRNMPADVNWRVFSGPQ</sequence>
<evidence type="ECO:0000256" key="2">
    <source>
        <dbReference type="ARBA" id="ARBA00022723"/>
    </source>
</evidence>
<keyword evidence="4" id="KW-0539">Nucleus</keyword>
<dbReference type="GO" id="GO:0003677">
    <property type="term" value="F:DNA binding"/>
    <property type="evidence" value="ECO:0007669"/>
    <property type="project" value="UniProtKB-KW"/>
</dbReference>
<proteinExistence type="predicted"/>
<dbReference type="PANTHER" id="PTHR46910">
    <property type="entry name" value="TRANSCRIPTION FACTOR PDR1"/>
    <property type="match status" value="1"/>
</dbReference>
<evidence type="ECO:0000256" key="1">
    <source>
        <dbReference type="ARBA" id="ARBA00004123"/>
    </source>
</evidence>
<dbReference type="InterPro" id="IPR036864">
    <property type="entry name" value="Zn2-C6_fun-type_DNA-bd_sf"/>
</dbReference>
<organism evidence="7 8">
    <name type="scientific">Mycena pura</name>
    <dbReference type="NCBI Taxonomy" id="153505"/>
    <lineage>
        <taxon>Eukaryota</taxon>
        <taxon>Fungi</taxon>
        <taxon>Dikarya</taxon>
        <taxon>Basidiomycota</taxon>
        <taxon>Agaricomycotina</taxon>
        <taxon>Agaricomycetes</taxon>
        <taxon>Agaricomycetidae</taxon>
        <taxon>Agaricales</taxon>
        <taxon>Marasmiineae</taxon>
        <taxon>Mycenaceae</taxon>
        <taxon>Mycena</taxon>
    </lineage>
</organism>
<comment type="subcellular location">
    <subcellularLocation>
        <location evidence="1">Nucleus</location>
    </subcellularLocation>
</comment>
<dbReference type="InterPro" id="IPR007219">
    <property type="entry name" value="XnlR_reg_dom"/>
</dbReference>
<name>A0AAD6VKD7_9AGAR</name>
<feature type="region of interest" description="Disordered" evidence="5">
    <location>
        <begin position="1"/>
        <end position="29"/>
    </location>
</feature>
<dbReference type="CDD" id="cd12148">
    <property type="entry name" value="fungal_TF_MHR"/>
    <property type="match status" value="1"/>
</dbReference>
<keyword evidence="8" id="KW-1185">Reference proteome</keyword>
<evidence type="ECO:0000313" key="7">
    <source>
        <dbReference type="EMBL" id="KAJ7212266.1"/>
    </source>
</evidence>
<evidence type="ECO:0000256" key="5">
    <source>
        <dbReference type="SAM" id="MobiDB-lite"/>
    </source>
</evidence>
<dbReference type="InterPro" id="IPR050987">
    <property type="entry name" value="AtrR-like"/>
</dbReference>
<dbReference type="GO" id="GO:0008270">
    <property type="term" value="F:zinc ion binding"/>
    <property type="evidence" value="ECO:0007669"/>
    <property type="project" value="InterPro"/>
</dbReference>
<dbReference type="GO" id="GO:0006351">
    <property type="term" value="P:DNA-templated transcription"/>
    <property type="evidence" value="ECO:0007669"/>
    <property type="project" value="InterPro"/>
</dbReference>
<feature type="domain" description="Xylanolytic transcriptional activator regulatory" evidence="6">
    <location>
        <begin position="313"/>
        <end position="385"/>
    </location>
</feature>
<dbReference type="Pfam" id="PF04082">
    <property type="entry name" value="Fungal_trans"/>
    <property type="match status" value="1"/>
</dbReference>
<keyword evidence="3" id="KW-0238">DNA-binding</keyword>
<gene>
    <name evidence="7" type="ORF">GGX14DRAFT_448399</name>
</gene>
<evidence type="ECO:0000259" key="6">
    <source>
        <dbReference type="SMART" id="SM00906"/>
    </source>
</evidence>
<evidence type="ECO:0000313" key="8">
    <source>
        <dbReference type="Proteomes" id="UP001219525"/>
    </source>
</evidence>
<dbReference type="EMBL" id="JARJCW010000024">
    <property type="protein sequence ID" value="KAJ7212266.1"/>
    <property type="molecule type" value="Genomic_DNA"/>
</dbReference>
<feature type="compositionally biased region" description="Polar residues" evidence="5">
    <location>
        <begin position="604"/>
        <end position="618"/>
    </location>
</feature>
<comment type="caution">
    <text evidence="7">The sequence shown here is derived from an EMBL/GenBank/DDBJ whole genome shotgun (WGS) entry which is preliminary data.</text>
</comment>
<feature type="compositionally biased region" description="Basic and acidic residues" evidence="5">
    <location>
        <begin position="16"/>
        <end position="29"/>
    </location>
</feature>
<feature type="region of interest" description="Disordered" evidence="5">
    <location>
        <begin position="604"/>
        <end position="644"/>
    </location>
</feature>
<evidence type="ECO:0000256" key="4">
    <source>
        <dbReference type="ARBA" id="ARBA00023242"/>
    </source>
</evidence>
<dbReference type="SMART" id="SM00906">
    <property type="entry name" value="Fungal_trans"/>
    <property type="match status" value="1"/>
</dbReference>
<dbReference type="GO" id="GO:0005634">
    <property type="term" value="C:nucleus"/>
    <property type="evidence" value="ECO:0007669"/>
    <property type="project" value="UniProtKB-SubCell"/>
</dbReference>
<dbReference type="Gene3D" id="4.10.240.10">
    <property type="entry name" value="Zn(2)-C6 fungal-type DNA-binding domain"/>
    <property type="match status" value="1"/>
</dbReference>
<dbReference type="AlphaFoldDB" id="A0AAD6VKD7"/>
<protein>
    <submittedName>
        <fullName evidence="7">Fungal-specific transcription factor domain-containing protein</fullName>
    </submittedName>
</protein>
<accession>A0AAD6VKD7</accession>
<dbReference type="GO" id="GO:0000981">
    <property type="term" value="F:DNA-binding transcription factor activity, RNA polymerase II-specific"/>
    <property type="evidence" value="ECO:0007669"/>
    <property type="project" value="InterPro"/>
</dbReference>
<dbReference type="Proteomes" id="UP001219525">
    <property type="component" value="Unassembled WGS sequence"/>
</dbReference>